<dbReference type="AlphaFoldDB" id="A0A3S8ZNM6"/>
<gene>
    <name evidence="1" type="ORF">EJO50_00735</name>
</gene>
<dbReference type="EMBL" id="CP034433">
    <property type="protein sequence ID" value="AZN35138.1"/>
    <property type="molecule type" value="Genomic_DNA"/>
</dbReference>
<organism evidence="1 2">
    <name type="scientific">Iodobacter ciconiae</name>
    <dbReference type="NCBI Taxonomy" id="2496266"/>
    <lineage>
        <taxon>Bacteria</taxon>
        <taxon>Pseudomonadati</taxon>
        <taxon>Pseudomonadota</taxon>
        <taxon>Betaproteobacteria</taxon>
        <taxon>Neisseriales</taxon>
        <taxon>Chitinibacteraceae</taxon>
        <taxon>Iodobacter</taxon>
    </lineage>
</organism>
<protein>
    <submittedName>
        <fullName evidence="1">Uncharacterized protein</fullName>
    </submittedName>
</protein>
<sequence length="165" mass="19424">MGKQVNFYLTPSDFLGVKTLIDTIEPCFILHSRSKSNEPLIVDDFAVRDGEDDWLFYYLVRQCDILDVKMRAVPSQGYWVIDETHSPVIELNKCFFNENTLGRGRIYFNEKYYNDNSVLIQKPDAFKIWANAILRHVRKKLIRKDDFYWGEEASLLSNASRCKIR</sequence>
<dbReference type="Proteomes" id="UP000282438">
    <property type="component" value="Chromosome"/>
</dbReference>
<dbReference type="KEGG" id="iod:EJO50_00735"/>
<keyword evidence="2" id="KW-1185">Reference proteome</keyword>
<evidence type="ECO:0000313" key="1">
    <source>
        <dbReference type="EMBL" id="AZN35138.1"/>
    </source>
</evidence>
<evidence type="ECO:0000313" key="2">
    <source>
        <dbReference type="Proteomes" id="UP000282438"/>
    </source>
</evidence>
<dbReference type="OrthoDB" id="8479381at2"/>
<accession>A0A3S8ZNM6</accession>
<proteinExistence type="predicted"/>
<reference evidence="1 2" key="1">
    <citation type="submission" date="2018-12" db="EMBL/GenBank/DDBJ databases">
        <title>Complete genome sequence of Iodobacter sp. H11R3.</title>
        <authorList>
            <person name="Bae J.-W."/>
        </authorList>
    </citation>
    <scope>NUCLEOTIDE SEQUENCE [LARGE SCALE GENOMIC DNA]</scope>
    <source>
        <strain evidence="1 2">H11R3</strain>
    </source>
</reference>
<name>A0A3S8ZNM6_9NEIS</name>
<dbReference type="RefSeq" id="WP_125971114.1">
    <property type="nucleotide sequence ID" value="NZ_CP034433.1"/>
</dbReference>